<dbReference type="KEGG" id="hbq:QI031_28605"/>
<dbReference type="SMART" id="SM00450">
    <property type="entry name" value="RHOD"/>
    <property type="match status" value="1"/>
</dbReference>
<feature type="domain" description="Rhodanese" evidence="1">
    <location>
        <begin position="19"/>
        <end position="104"/>
    </location>
</feature>
<dbReference type="SUPFAM" id="SSF52821">
    <property type="entry name" value="Rhodanese/Cell cycle control phosphatase"/>
    <property type="match status" value="1"/>
</dbReference>
<dbReference type="PANTHER" id="PTHR43031:SF16">
    <property type="entry name" value="OXIDOREDUCTASE"/>
    <property type="match status" value="1"/>
</dbReference>
<dbReference type="AlphaFoldDB" id="A0AAJ6NS69"/>
<accession>A0AAJ6NS69</accession>
<reference evidence="2 3" key="1">
    <citation type="journal article" date="2023" name="Limnol Oceanogr Lett">
        <title>Environmental adaptations by the intertidal Antarctic cyanobacterium Halotia branconii CENA392 as revealed using long-read genome sequencing.</title>
        <authorList>
            <person name="Dextro R.B."/>
            <person name="Delbaje E."/>
            <person name="Freitas P.N.N."/>
            <person name="Geraldes V."/>
            <person name="Pinto E."/>
            <person name="Long P.F."/>
            <person name="Fiore M.F."/>
        </authorList>
    </citation>
    <scope>NUCLEOTIDE SEQUENCE [LARGE SCALE GENOMIC DNA]</scope>
    <source>
        <strain evidence="2 3">CENA392</strain>
    </source>
</reference>
<evidence type="ECO:0000259" key="1">
    <source>
        <dbReference type="PROSITE" id="PS50206"/>
    </source>
</evidence>
<dbReference type="PROSITE" id="PS50206">
    <property type="entry name" value="RHODANESE_3"/>
    <property type="match status" value="1"/>
</dbReference>
<gene>
    <name evidence="2" type="ORF">QI031_28605</name>
</gene>
<dbReference type="Pfam" id="PF00581">
    <property type="entry name" value="Rhodanese"/>
    <property type="match status" value="1"/>
</dbReference>
<name>A0AAJ6NS69_9CYAN</name>
<dbReference type="RefSeq" id="WP_281482935.1">
    <property type="nucleotide sequence ID" value="NZ_CP124543.1"/>
</dbReference>
<evidence type="ECO:0000313" key="2">
    <source>
        <dbReference type="EMBL" id="WGV25637.1"/>
    </source>
</evidence>
<protein>
    <submittedName>
        <fullName evidence="2">Rhodanese-like domain-containing protein</fullName>
    </submittedName>
</protein>
<dbReference type="InterPro" id="IPR036873">
    <property type="entry name" value="Rhodanese-like_dom_sf"/>
</dbReference>
<evidence type="ECO:0000313" key="3">
    <source>
        <dbReference type="Proteomes" id="UP001223520"/>
    </source>
</evidence>
<dbReference type="Gene3D" id="3.40.250.10">
    <property type="entry name" value="Rhodanese-like domain"/>
    <property type="match status" value="1"/>
</dbReference>
<dbReference type="CDD" id="cd00158">
    <property type="entry name" value="RHOD"/>
    <property type="match status" value="1"/>
</dbReference>
<dbReference type="InterPro" id="IPR001763">
    <property type="entry name" value="Rhodanese-like_dom"/>
</dbReference>
<dbReference type="EMBL" id="CP124543">
    <property type="protein sequence ID" value="WGV25637.1"/>
    <property type="molecule type" value="Genomic_DNA"/>
</dbReference>
<dbReference type="Proteomes" id="UP001223520">
    <property type="component" value="Chromosome"/>
</dbReference>
<sequence length="108" mass="12478">MKKQKINPIPLTPTQLQQRQNQLVVLDARSWLEYLFGHIPNAQRFHPRRILNEVSKEQAIAVVCLSGHRSTPVAQWLLKQGYQKVYNLQGGLIAWKQTGYKTKFGLQP</sequence>
<keyword evidence="3" id="KW-1185">Reference proteome</keyword>
<dbReference type="InterPro" id="IPR050229">
    <property type="entry name" value="GlpE_sulfurtransferase"/>
</dbReference>
<organism evidence="2 3">
    <name type="scientific">Halotia branconii CENA392</name>
    <dbReference type="NCBI Taxonomy" id="1539056"/>
    <lineage>
        <taxon>Bacteria</taxon>
        <taxon>Bacillati</taxon>
        <taxon>Cyanobacteriota</taxon>
        <taxon>Cyanophyceae</taxon>
        <taxon>Nostocales</taxon>
        <taxon>Nodulariaceae</taxon>
        <taxon>Halotia</taxon>
    </lineage>
</organism>
<dbReference type="PANTHER" id="PTHR43031">
    <property type="entry name" value="FAD-DEPENDENT OXIDOREDUCTASE"/>
    <property type="match status" value="1"/>
</dbReference>
<proteinExistence type="predicted"/>